<dbReference type="Gene3D" id="2.160.20.120">
    <property type="match status" value="1"/>
</dbReference>
<dbReference type="PANTHER" id="PTHR39200:SF1">
    <property type="entry name" value="AUTO-TRANSPORTER ADHESIN HEAD GIN DOMAIN-CONTAINING PROTEIN-RELATED"/>
    <property type="match status" value="1"/>
</dbReference>
<dbReference type="RefSeq" id="WP_136335717.1">
    <property type="nucleotide sequence ID" value="NZ_QXMP01000005.1"/>
</dbReference>
<evidence type="ECO:0000256" key="2">
    <source>
        <dbReference type="SAM" id="SignalP"/>
    </source>
</evidence>
<dbReference type="OrthoDB" id="5585143at2"/>
<feature type="chain" id="PRO_5020268513" evidence="2">
    <location>
        <begin position="20"/>
        <end position="244"/>
    </location>
</feature>
<feature type="domain" description="Putative auto-transporter adhesin head GIN" evidence="3">
    <location>
        <begin position="42"/>
        <end position="226"/>
    </location>
</feature>
<dbReference type="Pfam" id="PF10988">
    <property type="entry name" value="DUF2807"/>
    <property type="match status" value="1"/>
</dbReference>
<evidence type="ECO:0000313" key="4">
    <source>
        <dbReference type="EMBL" id="THD67512.1"/>
    </source>
</evidence>
<reference evidence="4 5" key="1">
    <citation type="submission" date="2019-04" db="EMBL/GenBank/DDBJ databases">
        <title>Draft genome sequence of Robertkochia marina CC-AMO-30D.</title>
        <authorList>
            <person name="Hameed A."/>
            <person name="Lin S.-Y."/>
            <person name="Shahina M."/>
            <person name="Lai W.-A."/>
            <person name="Young C.-C."/>
        </authorList>
    </citation>
    <scope>NUCLEOTIDE SEQUENCE [LARGE SCALE GENOMIC DNA]</scope>
    <source>
        <strain evidence="4 5">CC-AMO-30D</strain>
    </source>
</reference>
<evidence type="ECO:0000313" key="5">
    <source>
        <dbReference type="Proteomes" id="UP000305939"/>
    </source>
</evidence>
<evidence type="ECO:0000256" key="1">
    <source>
        <dbReference type="SAM" id="MobiDB-lite"/>
    </source>
</evidence>
<name>A0A4S3LZH3_9FLAO</name>
<dbReference type="InterPro" id="IPR021255">
    <property type="entry name" value="DUF2807"/>
</dbReference>
<keyword evidence="2" id="KW-0732">Signal</keyword>
<dbReference type="AlphaFoldDB" id="A0A4S3LZH3"/>
<comment type="caution">
    <text evidence="4">The sequence shown here is derived from an EMBL/GenBank/DDBJ whole genome shotgun (WGS) entry which is preliminary data.</text>
</comment>
<dbReference type="Proteomes" id="UP000305939">
    <property type="component" value="Unassembled WGS sequence"/>
</dbReference>
<accession>A0A4S3LZH3</accession>
<feature type="signal peptide" evidence="2">
    <location>
        <begin position="1"/>
        <end position="19"/>
    </location>
</feature>
<dbReference type="EMBL" id="SSMC01000002">
    <property type="protein sequence ID" value="THD67512.1"/>
    <property type="molecule type" value="Genomic_DNA"/>
</dbReference>
<proteinExistence type="predicted"/>
<gene>
    <name evidence="4" type="ORF">E7Z59_07570</name>
</gene>
<organism evidence="4 5">
    <name type="scientific">Robertkochia marina</name>
    <dbReference type="NCBI Taxonomy" id="1227945"/>
    <lineage>
        <taxon>Bacteria</taxon>
        <taxon>Pseudomonadati</taxon>
        <taxon>Bacteroidota</taxon>
        <taxon>Flavobacteriia</taxon>
        <taxon>Flavobacteriales</taxon>
        <taxon>Flavobacteriaceae</taxon>
        <taxon>Robertkochia</taxon>
    </lineage>
</organism>
<sequence length="244" mass="25425">MKNFILAAMAIFSINLIQAQWWGGEKVKGNGEMTTKKISTEPYDKVAVAGSFDVVLIDGSEGQITIEAESNLIPHIEIEAKKGKLKIGTEDGYDLRPSNGKSIVITVPVEELEEVSLAGSGDLVSETVIKGSSIDFNLAGSGDMKIKTEADDVEANLAGSGDITLAGKTNTLDCNVAGSGDIEAFELEASDVTANIAGSGDIMVTCNGELSANIVGSGDVVYKGNPTKEKSSSMGSGDVRKKSE</sequence>
<keyword evidence="5" id="KW-1185">Reference proteome</keyword>
<protein>
    <submittedName>
        <fullName evidence="4">DUF2807 domain-containing protein</fullName>
    </submittedName>
</protein>
<feature type="region of interest" description="Disordered" evidence="1">
    <location>
        <begin position="222"/>
        <end position="244"/>
    </location>
</feature>
<evidence type="ECO:0000259" key="3">
    <source>
        <dbReference type="Pfam" id="PF10988"/>
    </source>
</evidence>
<dbReference type="PANTHER" id="PTHR39200">
    <property type="entry name" value="HYPOTHETICAL EXPORTED PROTEIN"/>
    <property type="match status" value="1"/>
</dbReference>